<dbReference type="HOGENOM" id="CLU_2624422_0_0_1"/>
<proteinExistence type="predicted"/>
<organism evidence="1">
    <name type="scientific">Magallana gigas</name>
    <name type="common">Pacific oyster</name>
    <name type="synonym">Crassostrea gigas</name>
    <dbReference type="NCBI Taxonomy" id="29159"/>
    <lineage>
        <taxon>Eukaryota</taxon>
        <taxon>Metazoa</taxon>
        <taxon>Spiralia</taxon>
        <taxon>Lophotrochozoa</taxon>
        <taxon>Mollusca</taxon>
        <taxon>Bivalvia</taxon>
        <taxon>Autobranchia</taxon>
        <taxon>Pteriomorphia</taxon>
        <taxon>Ostreida</taxon>
        <taxon>Ostreoidea</taxon>
        <taxon>Ostreidae</taxon>
        <taxon>Magallana</taxon>
    </lineage>
</organism>
<gene>
    <name evidence="1" type="ORF">CGI_10001674</name>
</gene>
<accession>K1PFN8</accession>
<dbReference type="AlphaFoldDB" id="K1PFN8"/>
<dbReference type="EMBL" id="JH816524">
    <property type="protein sequence ID" value="EKC22682.1"/>
    <property type="molecule type" value="Genomic_DNA"/>
</dbReference>
<evidence type="ECO:0000313" key="1">
    <source>
        <dbReference type="EMBL" id="EKC22682.1"/>
    </source>
</evidence>
<sequence length="78" mass="9077">MTSHCTGIDNASNLDRNMFSIARLTVPAQTQPVCYIIFTLDFFDANRNHRSPMPLRNAYLLGFYCAYWESTLLKTYIY</sequence>
<protein>
    <submittedName>
        <fullName evidence="1">Uncharacterized protein</fullName>
    </submittedName>
</protein>
<name>K1PFN8_MAGGI</name>
<reference evidence="1" key="1">
    <citation type="journal article" date="2012" name="Nature">
        <title>The oyster genome reveals stress adaptation and complexity of shell formation.</title>
        <authorList>
            <person name="Zhang G."/>
            <person name="Fang X."/>
            <person name="Guo X."/>
            <person name="Li L."/>
            <person name="Luo R."/>
            <person name="Xu F."/>
            <person name="Yang P."/>
            <person name="Zhang L."/>
            <person name="Wang X."/>
            <person name="Qi H."/>
            <person name="Xiong Z."/>
            <person name="Que H."/>
            <person name="Xie Y."/>
            <person name="Holland P.W."/>
            <person name="Paps J."/>
            <person name="Zhu Y."/>
            <person name="Wu F."/>
            <person name="Chen Y."/>
            <person name="Wang J."/>
            <person name="Peng C."/>
            <person name="Meng J."/>
            <person name="Yang L."/>
            <person name="Liu J."/>
            <person name="Wen B."/>
            <person name="Zhang N."/>
            <person name="Huang Z."/>
            <person name="Zhu Q."/>
            <person name="Feng Y."/>
            <person name="Mount A."/>
            <person name="Hedgecock D."/>
            <person name="Xu Z."/>
            <person name="Liu Y."/>
            <person name="Domazet-Loso T."/>
            <person name="Du Y."/>
            <person name="Sun X."/>
            <person name="Zhang S."/>
            <person name="Liu B."/>
            <person name="Cheng P."/>
            <person name="Jiang X."/>
            <person name="Li J."/>
            <person name="Fan D."/>
            <person name="Wang W."/>
            <person name="Fu W."/>
            <person name="Wang T."/>
            <person name="Wang B."/>
            <person name="Zhang J."/>
            <person name="Peng Z."/>
            <person name="Li Y."/>
            <person name="Li N."/>
            <person name="Wang J."/>
            <person name="Chen M."/>
            <person name="He Y."/>
            <person name="Tan F."/>
            <person name="Song X."/>
            <person name="Zheng Q."/>
            <person name="Huang R."/>
            <person name="Yang H."/>
            <person name="Du X."/>
            <person name="Chen L."/>
            <person name="Yang M."/>
            <person name="Gaffney P.M."/>
            <person name="Wang S."/>
            <person name="Luo L."/>
            <person name="She Z."/>
            <person name="Ming Y."/>
            <person name="Huang W."/>
            <person name="Zhang S."/>
            <person name="Huang B."/>
            <person name="Zhang Y."/>
            <person name="Qu T."/>
            <person name="Ni P."/>
            <person name="Miao G."/>
            <person name="Wang J."/>
            <person name="Wang Q."/>
            <person name="Steinberg C.E."/>
            <person name="Wang H."/>
            <person name="Li N."/>
            <person name="Qian L."/>
            <person name="Zhang G."/>
            <person name="Li Y."/>
            <person name="Yang H."/>
            <person name="Liu X."/>
            <person name="Wang J."/>
            <person name="Yin Y."/>
            <person name="Wang J."/>
        </authorList>
    </citation>
    <scope>NUCLEOTIDE SEQUENCE [LARGE SCALE GENOMIC DNA]</scope>
    <source>
        <strain evidence="1">05x7-T-G4-1.051#20</strain>
    </source>
</reference>
<dbReference type="InParanoid" id="K1PFN8"/>